<evidence type="ECO:0000313" key="3">
    <source>
        <dbReference type="Proteomes" id="UP000477849"/>
    </source>
</evidence>
<dbReference type="AlphaFoldDB" id="A0A6M1S8R4"/>
<dbReference type="Gene3D" id="2.30.30.240">
    <property type="entry name" value="PRC-barrel domain"/>
    <property type="match status" value="1"/>
</dbReference>
<proteinExistence type="predicted"/>
<dbReference type="PANTHER" id="PTHR36505:SF1">
    <property type="entry name" value="BLR1072 PROTEIN"/>
    <property type="match status" value="1"/>
</dbReference>
<comment type="caution">
    <text evidence="2">The sequence shown here is derived from an EMBL/GenBank/DDBJ whole genome shotgun (WGS) entry which is preliminary data.</text>
</comment>
<dbReference type="EMBL" id="JAAKZH010000004">
    <property type="protein sequence ID" value="NGO64708.1"/>
    <property type="molecule type" value="Genomic_DNA"/>
</dbReference>
<dbReference type="Proteomes" id="UP000477849">
    <property type="component" value="Unassembled WGS sequence"/>
</dbReference>
<dbReference type="Pfam" id="PF05239">
    <property type="entry name" value="PRC"/>
    <property type="match status" value="1"/>
</dbReference>
<feature type="domain" description="PRC-barrel" evidence="1">
    <location>
        <begin position="22"/>
        <end position="97"/>
    </location>
</feature>
<dbReference type="InterPro" id="IPR027275">
    <property type="entry name" value="PRC-brl_dom"/>
</dbReference>
<dbReference type="InterPro" id="IPR011033">
    <property type="entry name" value="PRC_barrel-like_sf"/>
</dbReference>
<organism evidence="2 3">
    <name type="scientific">Rhizobium daejeonense</name>
    <dbReference type="NCBI Taxonomy" id="240521"/>
    <lineage>
        <taxon>Bacteria</taxon>
        <taxon>Pseudomonadati</taxon>
        <taxon>Pseudomonadota</taxon>
        <taxon>Alphaproteobacteria</taxon>
        <taxon>Hyphomicrobiales</taxon>
        <taxon>Rhizobiaceae</taxon>
        <taxon>Rhizobium/Agrobacterium group</taxon>
        <taxon>Rhizobium</taxon>
    </lineage>
</organism>
<gene>
    <name evidence="2" type="ORF">G6N76_13645</name>
</gene>
<dbReference type="PANTHER" id="PTHR36505">
    <property type="entry name" value="BLR1072 PROTEIN"/>
    <property type="match status" value="1"/>
</dbReference>
<reference evidence="2 3" key="1">
    <citation type="submission" date="2020-02" db="EMBL/GenBank/DDBJ databases">
        <title>Genome sequence of the type strain CCBAU10050 of Rhizobium daejeonense.</title>
        <authorList>
            <person name="Gao J."/>
            <person name="Sun J."/>
        </authorList>
    </citation>
    <scope>NUCLEOTIDE SEQUENCE [LARGE SCALE GENOMIC DNA]</scope>
    <source>
        <strain evidence="2 3">CCBAU10050</strain>
    </source>
</reference>
<dbReference type="SUPFAM" id="SSF50346">
    <property type="entry name" value="PRC-barrel domain"/>
    <property type="match status" value="1"/>
</dbReference>
<name>A0A6M1S8R4_9HYPH</name>
<sequence length="130" mass="15071">MLHQNEQSTDRDPYVKDTPTLIASDKVDGTAVYGSDGKRIGSIQRIILEKRGGRVAYAVLSFGGFLGIGDEYYPLPWEKLSYDENLDGYRVDLTKKQIEGAPRFREDERDWYRENGRSVYEYYGVPPYWM</sequence>
<protein>
    <submittedName>
        <fullName evidence="2">PRC-barrel domain containing protein</fullName>
    </submittedName>
</protein>
<dbReference type="RefSeq" id="WP_163903213.1">
    <property type="nucleotide sequence ID" value="NZ_CP048427.1"/>
</dbReference>
<evidence type="ECO:0000259" key="1">
    <source>
        <dbReference type="Pfam" id="PF05239"/>
    </source>
</evidence>
<accession>A0A6M1S8R4</accession>
<evidence type="ECO:0000313" key="2">
    <source>
        <dbReference type="EMBL" id="NGO64708.1"/>
    </source>
</evidence>
<keyword evidence="3" id="KW-1185">Reference proteome</keyword>